<evidence type="ECO:0000313" key="2">
    <source>
        <dbReference type="EMBL" id="CEJ88031.1"/>
    </source>
</evidence>
<dbReference type="Proteomes" id="UP000039046">
    <property type="component" value="Unassembled WGS sequence"/>
</dbReference>
<dbReference type="HOGENOM" id="CLU_323127_0_0_1"/>
<keyword evidence="3" id="KW-1185">Reference proteome</keyword>
<feature type="region of interest" description="Disordered" evidence="1">
    <location>
        <begin position="86"/>
        <end position="133"/>
    </location>
</feature>
<evidence type="ECO:0000256" key="1">
    <source>
        <dbReference type="SAM" id="MobiDB-lite"/>
    </source>
</evidence>
<reference evidence="2 3" key="1">
    <citation type="journal article" date="2015" name="Genome Announc.">
        <title>Draft Genome Sequence and Gene Annotation of the Entomopathogenic Fungus Verticillium hemipterigenum.</title>
        <authorList>
            <person name="Horn F."/>
            <person name="Habel A."/>
            <person name="Scharf D.H."/>
            <person name="Dworschak J."/>
            <person name="Brakhage A.A."/>
            <person name="Guthke R."/>
            <person name="Hertweck C."/>
            <person name="Linde J."/>
        </authorList>
    </citation>
    <scope>NUCLEOTIDE SEQUENCE [LARGE SCALE GENOMIC DNA]</scope>
</reference>
<accession>A0A0A1SVR3</accession>
<organism evidence="2 3">
    <name type="scientific">[Torrubiella] hemipterigena</name>
    <dbReference type="NCBI Taxonomy" id="1531966"/>
    <lineage>
        <taxon>Eukaryota</taxon>
        <taxon>Fungi</taxon>
        <taxon>Dikarya</taxon>
        <taxon>Ascomycota</taxon>
        <taxon>Pezizomycotina</taxon>
        <taxon>Sordariomycetes</taxon>
        <taxon>Hypocreomycetidae</taxon>
        <taxon>Hypocreales</taxon>
        <taxon>Clavicipitaceae</taxon>
        <taxon>Clavicipitaceae incertae sedis</taxon>
        <taxon>'Torrubiella' clade</taxon>
    </lineage>
</organism>
<dbReference type="AlphaFoldDB" id="A0A0A1SVR3"/>
<name>A0A0A1SVR3_9HYPO</name>
<dbReference type="EMBL" id="CDHN01000002">
    <property type="protein sequence ID" value="CEJ88031.1"/>
    <property type="molecule type" value="Genomic_DNA"/>
</dbReference>
<protein>
    <submittedName>
        <fullName evidence="2">Uncharacterized protein</fullName>
    </submittedName>
</protein>
<dbReference type="STRING" id="1531966.A0A0A1SVR3"/>
<dbReference type="OrthoDB" id="185373at2759"/>
<feature type="compositionally biased region" description="Polar residues" evidence="1">
    <location>
        <begin position="96"/>
        <end position="112"/>
    </location>
</feature>
<gene>
    <name evidence="2" type="ORF">VHEMI04588</name>
</gene>
<proteinExistence type="predicted"/>
<sequence>MAPPKPIPSKLVINTLRGVVFTTSCSVILLAEERRRRIKIARAAVENARKLHTAKVNRGAIALGDGYVGWDGRLIDPSDEILATMPIRTSRRHRTSNGQSLADTGSVKSLSSAKAAEQPTPSESQLAQRTAKAAAAREAIRQPILFSAPPQTFQNERLKISQAAVETVAVETPKTDQVKATTATSPTISTNATEAKAEISGTAEPVKETAKSKLVLFKESSEALESILARSRRDGMSSADAKRCSNILQKLSDAGKFHGPRAKEINDILLKILAQSKDNAPLSNRVLEAALRLSRTPEHVLGPYLSESLRQTDGKQTKQIASFFAKNVSASVHLPKVFRHLAMTQVSRADAYRLFETLQQPGVFQKDSEYQVRRQLILHAKKERDFAWILAQKPAVINTKPKNTEMDISLQTAITAAQASAGNIESVRSTSYKLLKSGTAPPTELKQLVSEATDLLIKNQSAAQLDQWLRSITRDFGLTLEPRWAKTVSNAYMSNPALAMENWFSFCNENGVPTSQLPRLRQDVLNQLSSNDSHTTSAAALIDAAHARGEDVSEALSSLLMAQLKEGHDAKDILQQASCRGVRVHDSVYNSAAQQLATRGDFRGAARVCKLAAKENGHGQLVYSEYNFSNLVYIYTGSARYEALHSVLNEFRSSDQMRWQGSKICKESVKLAMKTVAQRATVQGGEDSEHYQALLDLDATLCHVQQCRRANAAARANKSSDNLVRVALPAGESKPCSLAAQSKIGSYETDQVLLANGL</sequence>
<evidence type="ECO:0000313" key="3">
    <source>
        <dbReference type="Proteomes" id="UP000039046"/>
    </source>
</evidence>